<dbReference type="Pfam" id="PF01810">
    <property type="entry name" value="LysE"/>
    <property type="match status" value="1"/>
</dbReference>
<organism evidence="7">
    <name type="scientific">Burkholderia pseudomallei 1710a</name>
    <dbReference type="NCBI Taxonomy" id="320371"/>
    <lineage>
        <taxon>Bacteria</taxon>
        <taxon>Pseudomonadati</taxon>
        <taxon>Pseudomonadota</taxon>
        <taxon>Betaproteobacteria</taxon>
        <taxon>Burkholderiales</taxon>
        <taxon>Burkholderiaceae</taxon>
        <taxon>Burkholderia</taxon>
        <taxon>pseudomallei group</taxon>
    </lineage>
</organism>
<evidence type="ECO:0000256" key="6">
    <source>
        <dbReference type="SAM" id="Phobius"/>
    </source>
</evidence>
<dbReference type="InterPro" id="IPR001123">
    <property type="entry name" value="LeuE-type"/>
</dbReference>
<name>A0A0E1W8Q1_BURPE</name>
<feature type="transmembrane region" description="Helical" evidence="6">
    <location>
        <begin position="71"/>
        <end position="89"/>
    </location>
</feature>
<dbReference type="EMBL" id="CM000833">
    <property type="protein sequence ID" value="EET05912.1"/>
    <property type="molecule type" value="Genomic_DNA"/>
</dbReference>
<dbReference type="GeneID" id="93064016"/>
<dbReference type="HOGENOM" id="CLU_095995_0_0_4"/>
<accession>A0A0E1W8Q1</accession>
<dbReference type="Proteomes" id="UP000001812">
    <property type="component" value="Chromosome II"/>
</dbReference>
<dbReference type="PANTHER" id="PTHR30086:SF20">
    <property type="entry name" value="ARGININE EXPORTER PROTEIN ARGO-RELATED"/>
    <property type="match status" value="1"/>
</dbReference>
<evidence type="ECO:0000313" key="7">
    <source>
        <dbReference type="EMBL" id="EET05912.1"/>
    </source>
</evidence>
<reference evidence="7" key="1">
    <citation type="submission" date="2009-05" db="EMBL/GenBank/DDBJ databases">
        <authorList>
            <person name="Harkins D.M."/>
            <person name="DeShazer D."/>
            <person name="Woods D.E."/>
            <person name="Brinkac L.M."/>
            <person name="Brown K.A."/>
            <person name="Hung G.C."/>
            <person name="Tuanyok A."/>
            <person name="Zhang B."/>
            <person name="Nierman W.C."/>
        </authorList>
    </citation>
    <scope>NUCLEOTIDE SEQUENCE [LARGE SCALE GENOMIC DNA]</scope>
    <source>
        <strain evidence="7">1710a</strain>
    </source>
</reference>
<gene>
    <name evidence="7" type="ORF">BURPS1710A_A1729</name>
</gene>
<feature type="transmembrane region" description="Helical" evidence="6">
    <location>
        <begin position="12"/>
        <end position="29"/>
    </location>
</feature>
<evidence type="ECO:0000256" key="5">
    <source>
        <dbReference type="ARBA" id="ARBA00023136"/>
    </source>
</evidence>
<keyword evidence="4 6" id="KW-1133">Transmembrane helix</keyword>
<evidence type="ECO:0000256" key="1">
    <source>
        <dbReference type="ARBA" id="ARBA00004651"/>
    </source>
</evidence>
<evidence type="ECO:0000256" key="2">
    <source>
        <dbReference type="ARBA" id="ARBA00022475"/>
    </source>
</evidence>
<keyword evidence="2" id="KW-1003">Cell membrane</keyword>
<dbReference type="GO" id="GO:0015171">
    <property type="term" value="F:amino acid transmembrane transporter activity"/>
    <property type="evidence" value="ECO:0007669"/>
    <property type="project" value="TreeGrafter"/>
</dbReference>
<dbReference type="PANTHER" id="PTHR30086">
    <property type="entry name" value="ARGININE EXPORTER PROTEIN ARGO"/>
    <property type="match status" value="1"/>
</dbReference>
<dbReference type="AlphaFoldDB" id="A0A0E1W8Q1"/>
<sequence length="200" mass="21630">MLIQDALLKMSFYVSLVLIVPGPTNTLLLSSGLKVGLRGTWHLVIAEALGYVVAISLWGFFLLSVAASRPWLFGAIKLLSAAYILWLAVKMWTKSRALHELSAGPISFGDLFVATLMNPKALLFASTMFPLEAFRSLSYFGWAVIVFLIVLAPIGVGWSSLGGLLTSQRSWAAHTSTFMRCASLVLATFSGSLAYSVLGH</sequence>
<evidence type="ECO:0000256" key="4">
    <source>
        <dbReference type="ARBA" id="ARBA00022989"/>
    </source>
</evidence>
<keyword evidence="5 6" id="KW-0472">Membrane</keyword>
<dbReference type="GO" id="GO:0033228">
    <property type="term" value="P:cysteine export across plasma membrane"/>
    <property type="evidence" value="ECO:0007669"/>
    <property type="project" value="TreeGrafter"/>
</dbReference>
<protein>
    <submittedName>
        <fullName evidence="7">Translocator protein, LysE family</fullName>
    </submittedName>
</protein>
<dbReference type="RefSeq" id="WP_004525115.1">
    <property type="nucleotide sequence ID" value="NZ_CM000833.1"/>
</dbReference>
<dbReference type="GO" id="GO:0005886">
    <property type="term" value="C:plasma membrane"/>
    <property type="evidence" value="ECO:0007669"/>
    <property type="project" value="UniProtKB-SubCell"/>
</dbReference>
<feature type="transmembrane region" description="Helical" evidence="6">
    <location>
        <begin position="139"/>
        <end position="165"/>
    </location>
</feature>
<comment type="subcellular location">
    <subcellularLocation>
        <location evidence="1">Cell membrane</location>
        <topology evidence="1">Multi-pass membrane protein</topology>
    </subcellularLocation>
</comment>
<keyword evidence="3 6" id="KW-0812">Transmembrane</keyword>
<proteinExistence type="predicted"/>
<evidence type="ECO:0000256" key="3">
    <source>
        <dbReference type="ARBA" id="ARBA00022692"/>
    </source>
</evidence>
<feature type="transmembrane region" description="Helical" evidence="6">
    <location>
        <begin position="41"/>
        <end position="65"/>
    </location>
</feature>
<feature type="transmembrane region" description="Helical" evidence="6">
    <location>
        <begin position="177"/>
        <end position="198"/>
    </location>
</feature>
<feature type="transmembrane region" description="Helical" evidence="6">
    <location>
        <begin position="101"/>
        <end position="119"/>
    </location>
</feature>